<dbReference type="Gene3D" id="3.30.70.1990">
    <property type="match status" value="1"/>
</dbReference>
<dbReference type="OrthoDB" id="68575at2759"/>
<keyword evidence="1" id="KW-0732">Signal</keyword>
<feature type="chain" id="PRO_5024788057" evidence="1">
    <location>
        <begin position="32"/>
        <end position="460"/>
    </location>
</feature>
<proteinExistence type="predicted"/>
<dbReference type="PROSITE" id="PS51257">
    <property type="entry name" value="PROKAR_LIPOPROTEIN"/>
    <property type="match status" value="1"/>
</dbReference>
<dbReference type="InterPro" id="IPR002937">
    <property type="entry name" value="Amino_oxidase"/>
</dbReference>
<name>A0A5N5X3M9_9EURO</name>
<evidence type="ECO:0000313" key="3">
    <source>
        <dbReference type="EMBL" id="KAB8075229.1"/>
    </source>
</evidence>
<keyword evidence="4" id="KW-1185">Reference proteome</keyword>
<dbReference type="AlphaFoldDB" id="A0A5N5X3M9"/>
<dbReference type="EMBL" id="ML732197">
    <property type="protein sequence ID" value="KAB8075229.1"/>
    <property type="molecule type" value="Genomic_DNA"/>
</dbReference>
<feature type="signal peptide" evidence="1">
    <location>
        <begin position="1"/>
        <end position="31"/>
    </location>
</feature>
<dbReference type="InterPro" id="IPR036188">
    <property type="entry name" value="FAD/NAD-bd_sf"/>
</dbReference>
<dbReference type="Pfam" id="PF01593">
    <property type="entry name" value="Amino_oxidase"/>
    <property type="match status" value="1"/>
</dbReference>
<evidence type="ECO:0000259" key="2">
    <source>
        <dbReference type="Pfam" id="PF01593"/>
    </source>
</evidence>
<dbReference type="Gene3D" id="1.10.405.20">
    <property type="match status" value="1"/>
</dbReference>
<evidence type="ECO:0000256" key="1">
    <source>
        <dbReference type="SAM" id="SignalP"/>
    </source>
</evidence>
<sequence>MAASFARLFGISSVSWLNLALLSCASEIVTSDIITRDVIILGGGSTGTYAAIRLKDQGKTVAVVERNDYLGGHGETYYTEDNTPLNFGVEGFFNTSVTRDYLERLQVPYRRRDPAPAQVDYVSLRTGERAEYPADQLKENEAFEKWVNAISHFGFLDNGIYRIPEPVPEDLITPFPDFVKKYHLEDIVHVLFSHTSGDVLDMITLYVIQYIGVPHAAAWSEGYIRPIDGIAALYKSAGKELGSDVLLETTPESVQRLEDGVEVTVRSADGTTKLLKAKQLLVTIPPLLGNLDGFPLSDQESTIFAKWQYHQYWAALVNNTGLPDDVNLVNVDPDRTYAVPEEPFIWRLDTHWAPGYHNIKLVGGPDFGEADAKAYMYEKLELLNAKGTYSTHKPEIVKFASHTPVTMYVSAEEIRGGFYRQLYELQGLNSTFWTGATWASDYSTLLWGYTDKVLGQMASS</sequence>
<reference evidence="3 4" key="1">
    <citation type="submission" date="2019-04" db="EMBL/GenBank/DDBJ databases">
        <title>Friends and foes A comparative genomics study of 23 Aspergillus species from section Flavi.</title>
        <authorList>
            <consortium name="DOE Joint Genome Institute"/>
            <person name="Kjaerbolling I."/>
            <person name="Vesth T."/>
            <person name="Frisvad J.C."/>
            <person name="Nybo J.L."/>
            <person name="Theobald S."/>
            <person name="Kildgaard S."/>
            <person name="Isbrandt T."/>
            <person name="Kuo A."/>
            <person name="Sato A."/>
            <person name="Lyhne E.K."/>
            <person name="Kogle M.E."/>
            <person name="Wiebenga A."/>
            <person name="Kun R.S."/>
            <person name="Lubbers R.J."/>
            <person name="Makela M.R."/>
            <person name="Barry K."/>
            <person name="Chovatia M."/>
            <person name="Clum A."/>
            <person name="Daum C."/>
            <person name="Haridas S."/>
            <person name="He G."/>
            <person name="LaButti K."/>
            <person name="Lipzen A."/>
            <person name="Mondo S."/>
            <person name="Riley R."/>
            <person name="Salamov A."/>
            <person name="Simmons B.A."/>
            <person name="Magnuson J.K."/>
            <person name="Henrissat B."/>
            <person name="Mortensen U.H."/>
            <person name="Larsen T.O."/>
            <person name="Devries R.P."/>
            <person name="Grigoriev I.V."/>
            <person name="Machida M."/>
            <person name="Baker S.E."/>
            <person name="Andersen M.R."/>
        </authorList>
    </citation>
    <scope>NUCLEOTIDE SEQUENCE [LARGE SCALE GENOMIC DNA]</scope>
    <source>
        <strain evidence="3 4">CBS 151.66</strain>
    </source>
</reference>
<dbReference type="GO" id="GO:0016491">
    <property type="term" value="F:oxidoreductase activity"/>
    <property type="evidence" value="ECO:0007669"/>
    <property type="project" value="InterPro"/>
</dbReference>
<accession>A0A5N5X3M9</accession>
<feature type="domain" description="Amine oxidase" evidence="2">
    <location>
        <begin position="50"/>
        <end position="286"/>
    </location>
</feature>
<organism evidence="3 4">
    <name type="scientific">Aspergillus leporis</name>
    <dbReference type="NCBI Taxonomy" id="41062"/>
    <lineage>
        <taxon>Eukaryota</taxon>
        <taxon>Fungi</taxon>
        <taxon>Dikarya</taxon>
        <taxon>Ascomycota</taxon>
        <taxon>Pezizomycotina</taxon>
        <taxon>Eurotiomycetes</taxon>
        <taxon>Eurotiomycetidae</taxon>
        <taxon>Eurotiales</taxon>
        <taxon>Aspergillaceae</taxon>
        <taxon>Aspergillus</taxon>
        <taxon>Aspergillus subgen. Circumdati</taxon>
    </lineage>
</organism>
<dbReference type="SUPFAM" id="SSF51905">
    <property type="entry name" value="FAD/NAD(P)-binding domain"/>
    <property type="match status" value="1"/>
</dbReference>
<evidence type="ECO:0000313" key="4">
    <source>
        <dbReference type="Proteomes" id="UP000326565"/>
    </source>
</evidence>
<gene>
    <name evidence="3" type="ORF">BDV29DRAFT_155839</name>
</gene>
<protein>
    <submittedName>
        <fullName evidence="3">Beta-cyclopiazonate dehydrogenase</fullName>
    </submittedName>
</protein>
<dbReference type="Gene3D" id="3.50.50.60">
    <property type="entry name" value="FAD/NAD(P)-binding domain"/>
    <property type="match status" value="1"/>
</dbReference>
<dbReference type="Proteomes" id="UP000326565">
    <property type="component" value="Unassembled WGS sequence"/>
</dbReference>